<comment type="similarity">
    <text evidence="2">Belongs to the nucleobase:cation symporter-2 (NCS2) (TC 2.A.40) family.</text>
</comment>
<protein>
    <submittedName>
        <fullName evidence="8">Putative uracil permease</fullName>
    </submittedName>
</protein>
<proteinExistence type="inferred from homology"/>
<accession>A0A563W2F9</accession>
<reference evidence="8 9" key="1">
    <citation type="submission" date="2019-01" db="EMBL/GenBank/DDBJ databases">
        <authorList>
            <person name="Brito A."/>
        </authorList>
    </citation>
    <scope>NUCLEOTIDE SEQUENCE [LARGE SCALE GENOMIC DNA]</scope>
    <source>
        <strain evidence="8">1</strain>
    </source>
</reference>
<feature type="transmembrane region" description="Helical" evidence="7">
    <location>
        <begin position="162"/>
        <end position="185"/>
    </location>
</feature>
<feature type="transmembrane region" description="Helical" evidence="7">
    <location>
        <begin position="134"/>
        <end position="156"/>
    </location>
</feature>
<evidence type="ECO:0000313" key="8">
    <source>
        <dbReference type="EMBL" id="VEP17894.1"/>
    </source>
</evidence>
<dbReference type="PANTHER" id="PTHR42810:SF2">
    <property type="entry name" value="PURINE PERMEASE C1399.01C-RELATED"/>
    <property type="match status" value="1"/>
</dbReference>
<dbReference type="Pfam" id="PF00860">
    <property type="entry name" value="Xan_ur_permease"/>
    <property type="match status" value="1"/>
</dbReference>
<feature type="transmembrane region" description="Helical" evidence="7">
    <location>
        <begin position="343"/>
        <end position="364"/>
    </location>
</feature>
<feature type="transmembrane region" description="Helical" evidence="7">
    <location>
        <begin position="402"/>
        <end position="421"/>
    </location>
</feature>
<comment type="subcellular location">
    <subcellularLocation>
        <location evidence="1">Membrane</location>
        <topology evidence="1">Multi-pass membrane protein</topology>
    </subcellularLocation>
</comment>
<dbReference type="EMBL" id="CAACVJ010000617">
    <property type="protein sequence ID" value="VEP17894.1"/>
    <property type="molecule type" value="Genomic_DNA"/>
</dbReference>
<feature type="transmembrane region" description="Helical" evidence="7">
    <location>
        <begin position="29"/>
        <end position="50"/>
    </location>
</feature>
<evidence type="ECO:0000256" key="4">
    <source>
        <dbReference type="ARBA" id="ARBA00022692"/>
    </source>
</evidence>
<name>A0A563W2F9_9CYAN</name>
<keyword evidence="9" id="KW-1185">Reference proteome</keyword>
<feature type="transmembrane region" description="Helical" evidence="7">
    <location>
        <begin position="192"/>
        <end position="212"/>
    </location>
</feature>
<evidence type="ECO:0000256" key="7">
    <source>
        <dbReference type="SAM" id="Phobius"/>
    </source>
</evidence>
<gene>
    <name evidence="8" type="primary">uraA</name>
    <name evidence="8" type="ORF">H1P_6540005</name>
</gene>
<evidence type="ECO:0000256" key="2">
    <source>
        <dbReference type="ARBA" id="ARBA00008821"/>
    </source>
</evidence>
<keyword evidence="6 7" id="KW-0472">Membrane</keyword>
<sequence length="431" mass="44785">MTKFRDISSEASEDTTVLATTYKFRIRDFLVGVQMLFVAFGALVLVPILAGLDPNVALFTSGLGTLCFQLVTGGKVPVYLASSFAFIAPITLSVEKFGLAETLSGLAVAGVLYLVLSLIVFWRGSAIISRILPAIVTGPVIMVIGLSLAPIAVAMASEAGEGYSRAIVIAIATVSLLATMLAAILARGFLKLIAILFGIVAGYLVSLPFGLVDFSAVGQATWLQIPSFTVPSFHLPAILFILPVAIAPAIEHIGDVLAIGSVTGNNYLRDPGIHRTLLGDGLATTLAAFLGGPPNTTYSEVTGAVALTQAFNPGIMTWAALTAITLSFCGKLGAIIQTIPVPVMGGILIVLFGTIVVIGINSMIQARDDLLQPRNIAIVSAILILGVGGMSISAGTFALEGIGLSSIIGVLLNLLLPRSSLDNNQVKKQIE</sequence>
<feature type="transmembrane region" description="Helical" evidence="7">
    <location>
        <begin position="376"/>
        <end position="396"/>
    </location>
</feature>
<dbReference type="NCBIfam" id="TIGR00801">
    <property type="entry name" value="ncs2"/>
    <property type="match status" value="1"/>
</dbReference>
<dbReference type="OrthoDB" id="9805749at2"/>
<dbReference type="RefSeq" id="WP_144876326.1">
    <property type="nucleotide sequence ID" value="NZ_LR214386.1"/>
</dbReference>
<keyword evidence="4 7" id="KW-0812">Transmembrane</keyword>
<organism evidence="8 9">
    <name type="scientific">Hyella patelloides LEGE 07179</name>
    <dbReference type="NCBI Taxonomy" id="945734"/>
    <lineage>
        <taxon>Bacteria</taxon>
        <taxon>Bacillati</taxon>
        <taxon>Cyanobacteriota</taxon>
        <taxon>Cyanophyceae</taxon>
        <taxon>Pleurocapsales</taxon>
        <taxon>Hyellaceae</taxon>
        <taxon>Hyella</taxon>
    </lineage>
</organism>
<dbReference type="AlphaFoldDB" id="A0A563W2F9"/>
<dbReference type="Proteomes" id="UP000320055">
    <property type="component" value="Unassembled WGS sequence"/>
</dbReference>
<dbReference type="PROSITE" id="PS01116">
    <property type="entry name" value="XANTH_URACIL_PERMASE"/>
    <property type="match status" value="1"/>
</dbReference>
<dbReference type="InterPro" id="IPR006043">
    <property type="entry name" value="NCS2"/>
</dbReference>
<keyword evidence="5 7" id="KW-1133">Transmembrane helix</keyword>
<feature type="transmembrane region" description="Helical" evidence="7">
    <location>
        <begin position="232"/>
        <end position="250"/>
    </location>
</feature>
<evidence type="ECO:0000256" key="1">
    <source>
        <dbReference type="ARBA" id="ARBA00004141"/>
    </source>
</evidence>
<evidence type="ECO:0000256" key="6">
    <source>
        <dbReference type="ARBA" id="ARBA00023136"/>
    </source>
</evidence>
<evidence type="ECO:0000256" key="5">
    <source>
        <dbReference type="ARBA" id="ARBA00022989"/>
    </source>
</evidence>
<keyword evidence="3" id="KW-0813">Transport</keyword>
<evidence type="ECO:0000313" key="9">
    <source>
        <dbReference type="Proteomes" id="UP000320055"/>
    </source>
</evidence>
<dbReference type="PANTHER" id="PTHR42810">
    <property type="entry name" value="PURINE PERMEASE C1399.01C-RELATED"/>
    <property type="match status" value="1"/>
</dbReference>
<dbReference type="InterPro" id="IPR006042">
    <property type="entry name" value="Xan_ur_permease"/>
</dbReference>
<dbReference type="GO" id="GO:0042907">
    <property type="term" value="F:xanthine transmembrane transporter activity"/>
    <property type="evidence" value="ECO:0007669"/>
    <property type="project" value="TreeGrafter"/>
</dbReference>
<dbReference type="GO" id="GO:0005886">
    <property type="term" value="C:plasma membrane"/>
    <property type="evidence" value="ECO:0007669"/>
    <property type="project" value="UniProtKB-ARBA"/>
</dbReference>
<feature type="transmembrane region" description="Helical" evidence="7">
    <location>
        <begin position="315"/>
        <end position="337"/>
    </location>
</feature>
<feature type="transmembrane region" description="Helical" evidence="7">
    <location>
        <begin position="103"/>
        <end position="122"/>
    </location>
</feature>
<evidence type="ECO:0000256" key="3">
    <source>
        <dbReference type="ARBA" id="ARBA00022448"/>
    </source>
</evidence>